<comment type="caution">
    <text evidence="1">The sequence shown here is derived from an EMBL/GenBank/DDBJ whole genome shotgun (WGS) entry which is preliminary data.</text>
</comment>
<evidence type="ECO:0000313" key="2">
    <source>
        <dbReference type="EMBL" id="CAF4884926.1"/>
    </source>
</evidence>
<dbReference type="PANTHER" id="PTHR32046">
    <property type="entry name" value="G DOMAIN-CONTAINING PROTEIN"/>
    <property type="match status" value="1"/>
</dbReference>
<dbReference type="PANTHER" id="PTHR32046:SF11">
    <property type="entry name" value="IMMUNE-ASSOCIATED NUCLEOTIDE-BINDING PROTEIN 10-LIKE"/>
    <property type="match status" value="1"/>
</dbReference>
<sequence>MGTPQRPFYSILNEKLRSRNRRRELTPWFAHIRLFINALSKLPNSKHRIIYRGVKLDLGSDYSKDINRHSFFPEQKEVLLYSTRQFRVNSSLDVGSELHIIHLEEIESPFPLIQIPSAIGNSGLGSNIKHTKTLSTAEQFINILMLGEKGIGKSTFVNAFANYLKFKTIKQAQSNSPFVLKPLSFVMLKNDRFQQCTIE</sequence>
<dbReference type="Proteomes" id="UP000663865">
    <property type="component" value="Unassembled WGS sequence"/>
</dbReference>
<dbReference type="EMBL" id="CAJNYV010001780">
    <property type="protein sequence ID" value="CAF3436193.1"/>
    <property type="molecule type" value="Genomic_DNA"/>
</dbReference>
<protein>
    <recommendedName>
        <fullName evidence="4">G domain-containing protein</fullName>
    </recommendedName>
</protein>
<dbReference type="Gene3D" id="3.40.50.300">
    <property type="entry name" value="P-loop containing nucleotide triphosphate hydrolases"/>
    <property type="match status" value="1"/>
</dbReference>
<gene>
    <name evidence="1" type="ORF">KIK155_LOCUS11243</name>
    <name evidence="2" type="ORF">TOA249_LOCUS29548</name>
</gene>
<proteinExistence type="predicted"/>
<dbReference type="AlphaFoldDB" id="A0A818D428"/>
<dbReference type="Proteomes" id="UP000663838">
    <property type="component" value="Unassembled WGS sequence"/>
</dbReference>
<evidence type="ECO:0000313" key="1">
    <source>
        <dbReference type="EMBL" id="CAF3436193.1"/>
    </source>
</evidence>
<accession>A0A818D428</accession>
<reference evidence="1" key="1">
    <citation type="submission" date="2021-02" db="EMBL/GenBank/DDBJ databases">
        <authorList>
            <person name="Nowell W R."/>
        </authorList>
    </citation>
    <scope>NUCLEOTIDE SEQUENCE</scope>
</reference>
<dbReference type="EMBL" id="CAJOBS010004624">
    <property type="protein sequence ID" value="CAF4884926.1"/>
    <property type="molecule type" value="Genomic_DNA"/>
</dbReference>
<dbReference type="SUPFAM" id="SSF56399">
    <property type="entry name" value="ADP-ribosylation"/>
    <property type="match status" value="1"/>
</dbReference>
<dbReference type="InterPro" id="IPR027417">
    <property type="entry name" value="P-loop_NTPase"/>
</dbReference>
<dbReference type="SUPFAM" id="SSF52540">
    <property type="entry name" value="P-loop containing nucleoside triphosphate hydrolases"/>
    <property type="match status" value="1"/>
</dbReference>
<evidence type="ECO:0000313" key="3">
    <source>
        <dbReference type="Proteomes" id="UP000663865"/>
    </source>
</evidence>
<evidence type="ECO:0008006" key="4">
    <source>
        <dbReference type="Google" id="ProtNLM"/>
    </source>
</evidence>
<organism evidence="1 3">
    <name type="scientific">Rotaria socialis</name>
    <dbReference type="NCBI Taxonomy" id="392032"/>
    <lineage>
        <taxon>Eukaryota</taxon>
        <taxon>Metazoa</taxon>
        <taxon>Spiralia</taxon>
        <taxon>Gnathifera</taxon>
        <taxon>Rotifera</taxon>
        <taxon>Eurotatoria</taxon>
        <taxon>Bdelloidea</taxon>
        <taxon>Philodinida</taxon>
        <taxon>Philodinidae</taxon>
        <taxon>Rotaria</taxon>
    </lineage>
</organism>
<name>A0A818D428_9BILA</name>